<evidence type="ECO:0000313" key="2">
    <source>
        <dbReference type="Proteomes" id="UP000283269"/>
    </source>
</evidence>
<reference evidence="1 2" key="1">
    <citation type="journal article" date="2018" name="Evol. Lett.">
        <title>Horizontal gene cluster transfer increased hallucinogenic mushroom diversity.</title>
        <authorList>
            <person name="Reynolds H.T."/>
            <person name="Vijayakumar V."/>
            <person name="Gluck-Thaler E."/>
            <person name="Korotkin H.B."/>
            <person name="Matheny P.B."/>
            <person name="Slot J.C."/>
        </authorList>
    </citation>
    <scope>NUCLEOTIDE SEQUENCE [LARGE SCALE GENOMIC DNA]</scope>
    <source>
        <strain evidence="1 2">2631</strain>
    </source>
</reference>
<organism evidence="1 2">
    <name type="scientific">Psilocybe cyanescens</name>
    <dbReference type="NCBI Taxonomy" id="93625"/>
    <lineage>
        <taxon>Eukaryota</taxon>
        <taxon>Fungi</taxon>
        <taxon>Dikarya</taxon>
        <taxon>Basidiomycota</taxon>
        <taxon>Agaricomycotina</taxon>
        <taxon>Agaricomycetes</taxon>
        <taxon>Agaricomycetidae</taxon>
        <taxon>Agaricales</taxon>
        <taxon>Agaricineae</taxon>
        <taxon>Strophariaceae</taxon>
        <taxon>Psilocybe</taxon>
    </lineage>
</organism>
<protein>
    <recommendedName>
        <fullName evidence="3">Magnesium transporter</fullName>
    </recommendedName>
</protein>
<dbReference type="InParanoid" id="A0A409XII8"/>
<evidence type="ECO:0008006" key="3">
    <source>
        <dbReference type="Google" id="ProtNLM"/>
    </source>
</evidence>
<comment type="caution">
    <text evidence="1">The sequence shown here is derived from an EMBL/GenBank/DDBJ whole genome shotgun (WGS) entry which is preliminary data.</text>
</comment>
<dbReference type="AlphaFoldDB" id="A0A409XII8"/>
<accession>A0A409XII8</accession>
<evidence type="ECO:0000313" key="1">
    <source>
        <dbReference type="EMBL" id="PPQ90569.1"/>
    </source>
</evidence>
<dbReference type="Proteomes" id="UP000283269">
    <property type="component" value="Unassembled WGS sequence"/>
</dbReference>
<dbReference type="OrthoDB" id="2830640at2759"/>
<sequence>MDNPPTLRAEMFTHPEIELRLKKFPVPIEDWRALSGTTLVDTLEVYSDGKITLNESLGSEEFLNGIDREALHPLGSTENAQDDTASIIHQTLGTPLSFFRFLTHFGSSPRVGRSLFVRKSLDGRKTSLDGIYQVSDKNTANWHLCHVWFSQSLDWHQTSNYVMHGVPPATQKLILECAKGKAYHALLRPFAVHAFIQDSFAHSLFREYVVIDNEIHSFETLSLGFWKLKEKDDVKKLLSLSRSTKMLLAHAERCRRTSEYLIASLDKNADLFAPNPKARYWEQESIKESLAQLCSRVDDLTSSALTLDDRIKYLIDMVYNEISQANNAINLDIAKLTTSIAIAAQNDSSSMITMAAVTMFFLPSTFIALITARNLDIVQHDFLRNDRQGFPYSRFTGMDISCHCDSSDDRHLYYLVFLEKTSSREINACACSIEK</sequence>
<proteinExistence type="predicted"/>
<keyword evidence="2" id="KW-1185">Reference proteome</keyword>
<gene>
    <name evidence="1" type="ORF">CVT25_015883</name>
</gene>
<dbReference type="EMBL" id="NHYD01001616">
    <property type="protein sequence ID" value="PPQ90569.1"/>
    <property type="molecule type" value="Genomic_DNA"/>
</dbReference>
<name>A0A409XII8_PSICY</name>
<dbReference type="STRING" id="93625.A0A409XII8"/>